<name>X6M9W9_RETFI</name>
<proteinExistence type="predicted"/>
<dbReference type="Proteomes" id="UP000023152">
    <property type="component" value="Unassembled WGS sequence"/>
</dbReference>
<evidence type="ECO:0000256" key="1">
    <source>
        <dbReference type="SAM" id="SignalP"/>
    </source>
</evidence>
<evidence type="ECO:0000313" key="2">
    <source>
        <dbReference type="EMBL" id="ETO09805.1"/>
    </source>
</evidence>
<comment type="caution">
    <text evidence="2">The sequence shown here is derived from an EMBL/GenBank/DDBJ whole genome shotgun (WGS) entry which is preliminary data.</text>
</comment>
<keyword evidence="1" id="KW-0732">Signal</keyword>
<keyword evidence="3" id="KW-1185">Reference proteome</keyword>
<feature type="signal peptide" evidence="1">
    <location>
        <begin position="1"/>
        <end position="16"/>
    </location>
</feature>
<dbReference type="AlphaFoldDB" id="X6M9W9"/>
<dbReference type="EMBL" id="ASPP01023896">
    <property type="protein sequence ID" value="ETO09805.1"/>
    <property type="molecule type" value="Genomic_DNA"/>
</dbReference>
<accession>X6M9W9</accession>
<protein>
    <submittedName>
        <fullName evidence="2">Uncharacterized protein</fullName>
    </submittedName>
</protein>
<sequence length="275" mass="31847">MLLLFLLYFVIRNFLAAKVQKNKNIYNANIFGKTLLKVCNFSLRKACHYKMLVYVYVFYMCKKRSPAKVEIFSRKDKEKEKLLVNFLSLKYPRPQRKGELMRSITQKLNICSCGKFWILPLLCQLAIFFLVITFHAVPTLFHELDASNRSPNAGSRLLNTSNSSLDASNTSLDANNKTLDASDTQSELVHIYSLDASKKTLYFCMDWNEVVTYRTVRGVGNKLDTYWLGKTCVCVCVRERERERDTSLVLSLALRICVYVCVRERERDTSAHAQR</sequence>
<organism evidence="2 3">
    <name type="scientific">Reticulomyxa filosa</name>
    <dbReference type="NCBI Taxonomy" id="46433"/>
    <lineage>
        <taxon>Eukaryota</taxon>
        <taxon>Sar</taxon>
        <taxon>Rhizaria</taxon>
        <taxon>Retaria</taxon>
        <taxon>Foraminifera</taxon>
        <taxon>Monothalamids</taxon>
        <taxon>Reticulomyxidae</taxon>
        <taxon>Reticulomyxa</taxon>
    </lineage>
</organism>
<feature type="chain" id="PRO_5004975215" evidence="1">
    <location>
        <begin position="17"/>
        <end position="275"/>
    </location>
</feature>
<reference evidence="2 3" key="1">
    <citation type="journal article" date="2013" name="Curr. Biol.">
        <title>The Genome of the Foraminiferan Reticulomyxa filosa.</title>
        <authorList>
            <person name="Glockner G."/>
            <person name="Hulsmann N."/>
            <person name="Schleicher M."/>
            <person name="Noegel A.A."/>
            <person name="Eichinger L."/>
            <person name="Gallinger C."/>
            <person name="Pawlowski J."/>
            <person name="Sierra R."/>
            <person name="Euteneuer U."/>
            <person name="Pillet L."/>
            <person name="Moustafa A."/>
            <person name="Platzer M."/>
            <person name="Groth M."/>
            <person name="Szafranski K."/>
            <person name="Schliwa M."/>
        </authorList>
    </citation>
    <scope>NUCLEOTIDE SEQUENCE [LARGE SCALE GENOMIC DNA]</scope>
</reference>
<evidence type="ECO:0000313" key="3">
    <source>
        <dbReference type="Proteomes" id="UP000023152"/>
    </source>
</evidence>
<gene>
    <name evidence="2" type="ORF">RFI_27572</name>
</gene>